<sequence>MALTEVMGVLNVTPDSFSDGGRYFDVATAVRRGEQLMTQGATLIDVGGESTRPGSTPVSETEEAARVLPVVRALVERGIPVSVDTIHAATAEAVAACGARYINDVSGGLHDPRMFAVAAAASQQHGTRFILGHWRGIPDAAHVRSAYDDVVAEVRDALLALADTAIAAGVDPAHLILDPGLGFDKTDAQCWELLARLSELIDTGYPVLVGASRKRMLGEALGGLTDAVTGHSADCDSHERDLATSVVSAFSARANAWGVRVHDVAGTAQALAIASAWQAGEQQTIAPQAAEPQAALPQPRANAHAETSDTAADRDGLEDRITLTGLEVFAHHGVFDFEREAGQKFIIDAEVAVNLHAAAAGDELGQTVHYGELADAIAEAVRRDPVDLIETVAERVAAVALSFAGVREARITVHKPDAPIAETFADVSVTVVRRPATGGTA</sequence>
<feature type="compositionally biased region" description="Low complexity" evidence="10">
    <location>
        <begin position="287"/>
        <end position="301"/>
    </location>
</feature>
<evidence type="ECO:0000256" key="10">
    <source>
        <dbReference type="SAM" id="MobiDB-lite"/>
    </source>
</evidence>
<comment type="pathway">
    <text evidence="3">Cofactor biosynthesis; tetrahydrofolate biosynthesis; 7,8-dihydrofolate from 2-amino-4-hydroxy-6-hydroxymethyl-7,8-dihydropteridine diphosphate and 4-aminobenzoate: step 1/2.</text>
</comment>
<dbReference type="Gene3D" id="3.30.1130.10">
    <property type="match status" value="1"/>
</dbReference>
<keyword evidence="6" id="KW-0479">Metal-binding</keyword>
<dbReference type="InterPro" id="IPR011005">
    <property type="entry name" value="Dihydropteroate_synth-like_sf"/>
</dbReference>
<keyword evidence="8 9" id="KW-0289">Folate biosynthesis</keyword>
<gene>
    <name evidence="12" type="ORF">JOF28_001011</name>
</gene>
<comment type="similarity">
    <text evidence="4">Belongs to the DHPS family.</text>
</comment>
<dbReference type="PROSITE" id="PS00793">
    <property type="entry name" value="DHPS_2"/>
    <property type="match status" value="1"/>
</dbReference>
<protein>
    <recommendedName>
        <fullName evidence="9">7,8-dihydroneopterin aldolase</fullName>
        <ecNumber evidence="9">4.1.2.25</ecNumber>
    </recommendedName>
</protein>
<dbReference type="InterPro" id="IPR006157">
    <property type="entry name" value="FolB_dom"/>
</dbReference>
<accession>A0A940PUZ6</accession>
<dbReference type="Pfam" id="PF02152">
    <property type="entry name" value="FolB"/>
    <property type="match status" value="1"/>
</dbReference>
<dbReference type="GO" id="GO:0046872">
    <property type="term" value="F:metal ion binding"/>
    <property type="evidence" value="ECO:0007669"/>
    <property type="project" value="UniProtKB-KW"/>
</dbReference>
<dbReference type="EMBL" id="JAFIDA010000001">
    <property type="protein sequence ID" value="MBP1325779.1"/>
    <property type="molecule type" value="Genomic_DNA"/>
</dbReference>
<name>A0A940PUZ6_9MICO</name>
<comment type="catalytic activity">
    <reaction evidence="9">
        <text>7,8-dihydroneopterin = 6-hydroxymethyl-7,8-dihydropterin + glycolaldehyde</text>
        <dbReference type="Rhea" id="RHEA:10540"/>
        <dbReference type="ChEBI" id="CHEBI:17001"/>
        <dbReference type="ChEBI" id="CHEBI:17071"/>
        <dbReference type="ChEBI" id="CHEBI:44841"/>
        <dbReference type="EC" id="4.1.2.25"/>
    </reaction>
</comment>
<comment type="cofactor">
    <cofactor evidence="2">
        <name>Mg(2+)</name>
        <dbReference type="ChEBI" id="CHEBI:18420"/>
    </cofactor>
</comment>
<evidence type="ECO:0000256" key="3">
    <source>
        <dbReference type="ARBA" id="ARBA00004763"/>
    </source>
</evidence>
<dbReference type="GO" id="GO:0046654">
    <property type="term" value="P:tetrahydrofolate biosynthetic process"/>
    <property type="evidence" value="ECO:0007669"/>
    <property type="project" value="UniProtKB-UniRule"/>
</dbReference>
<evidence type="ECO:0000256" key="6">
    <source>
        <dbReference type="ARBA" id="ARBA00022723"/>
    </source>
</evidence>
<organism evidence="12 13">
    <name type="scientific">Leucobacter exalbidus</name>
    <dbReference type="NCBI Taxonomy" id="662960"/>
    <lineage>
        <taxon>Bacteria</taxon>
        <taxon>Bacillati</taxon>
        <taxon>Actinomycetota</taxon>
        <taxon>Actinomycetes</taxon>
        <taxon>Micrococcales</taxon>
        <taxon>Microbacteriaceae</taxon>
        <taxon>Leucobacter</taxon>
    </lineage>
</organism>
<keyword evidence="5" id="KW-0808">Transferase</keyword>
<evidence type="ECO:0000256" key="2">
    <source>
        <dbReference type="ARBA" id="ARBA00001946"/>
    </source>
</evidence>
<comment type="caution">
    <text evidence="12">The sequence shown here is derived from an EMBL/GenBank/DDBJ whole genome shotgun (WGS) entry which is preliminary data.</text>
</comment>
<dbReference type="InterPro" id="IPR006156">
    <property type="entry name" value="Dihydroneopterin_aldolase"/>
</dbReference>
<dbReference type="GO" id="GO:0004150">
    <property type="term" value="F:dihydroneopterin aldolase activity"/>
    <property type="evidence" value="ECO:0007669"/>
    <property type="project" value="UniProtKB-UniRule"/>
</dbReference>
<keyword evidence="7" id="KW-0460">Magnesium</keyword>
<evidence type="ECO:0000256" key="9">
    <source>
        <dbReference type="RuleBase" id="RU362079"/>
    </source>
</evidence>
<feature type="region of interest" description="Disordered" evidence="10">
    <location>
        <begin position="287"/>
        <end position="316"/>
    </location>
</feature>
<dbReference type="InterPro" id="IPR000489">
    <property type="entry name" value="Pterin-binding_dom"/>
</dbReference>
<evidence type="ECO:0000313" key="13">
    <source>
        <dbReference type="Proteomes" id="UP000675163"/>
    </source>
</evidence>
<comment type="catalytic activity">
    <reaction evidence="1">
        <text>(7,8-dihydropterin-6-yl)methyl diphosphate + 4-aminobenzoate = 7,8-dihydropteroate + diphosphate</text>
        <dbReference type="Rhea" id="RHEA:19949"/>
        <dbReference type="ChEBI" id="CHEBI:17836"/>
        <dbReference type="ChEBI" id="CHEBI:17839"/>
        <dbReference type="ChEBI" id="CHEBI:33019"/>
        <dbReference type="ChEBI" id="CHEBI:72950"/>
        <dbReference type="EC" id="2.5.1.15"/>
    </reaction>
</comment>
<evidence type="ECO:0000256" key="8">
    <source>
        <dbReference type="ARBA" id="ARBA00022909"/>
    </source>
</evidence>
<dbReference type="NCBIfam" id="TIGR00526">
    <property type="entry name" value="folB_dom"/>
    <property type="match status" value="1"/>
</dbReference>
<dbReference type="SUPFAM" id="SSF51717">
    <property type="entry name" value="Dihydropteroate synthetase-like"/>
    <property type="match status" value="1"/>
</dbReference>
<dbReference type="InterPro" id="IPR043133">
    <property type="entry name" value="GTP-CH-I_C/QueF"/>
</dbReference>
<dbReference type="SUPFAM" id="SSF55620">
    <property type="entry name" value="Tetrahydrobiopterin biosynthesis enzymes-like"/>
    <property type="match status" value="1"/>
</dbReference>
<evidence type="ECO:0000256" key="4">
    <source>
        <dbReference type="ARBA" id="ARBA00009503"/>
    </source>
</evidence>
<dbReference type="InterPro" id="IPR006390">
    <property type="entry name" value="DHP_synth_dom"/>
</dbReference>
<dbReference type="GO" id="GO:0005829">
    <property type="term" value="C:cytosol"/>
    <property type="evidence" value="ECO:0007669"/>
    <property type="project" value="TreeGrafter"/>
</dbReference>
<dbReference type="Pfam" id="PF00809">
    <property type="entry name" value="Pterin_bind"/>
    <property type="match status" value="1"/>
</dbReference>
<evidence type="ECO:0000256" key="5">
    <source>
        <dbReference type="ARBA" id="ARBA00022679"/>
    </source>
</evidence>
<dbReference type="EC" id="4.1.2.25" evidence="9"/>
<keyword evidence="13" id="KW-1185">Reference proteome</keyword>
<feature type="domain" description="Pterin-binding" evidence="11">
    <location>
        <begin position="4"/>
        <end position="272"/>
    </location>
</feature>
<comment type="similarity">
    <text evidence="9">Belongs to the DHNA family.</text>
</comment>
<evidence type="ECO:0000256" key="1">
    <source>
        <dbReference type="ARBA" id="ARBA00000012"/>
    </source>
</evidence>
<keyword evidence="9" id="KW-0456">Lyase</keyword>
<dbReference type="CDD" id="cd00739">
    <property type="entry name" value="DHPS"/>
    <property type="match status" value="1"/>
</dbReference>
<dbReference type="CDD" id="cd00534">
    <property type="entry name" value="DHNA_DHNTPE"/>
    <property type="match status" value="1"/>
</dbReference>
<dbReference type="PROSITE" id="PS50972">
    <property type="entry name" value="PTERIN_BINDING"/>
    <property type="match status" value="1"/>
</dbReference>
<dbReference type="InterPro" id="IPR045031">
    <property type="entry name" value="DHP_synth-like"/>
</dbReference>
<dbReference type="NCBIfam" id="TIGR00525">
    <property type="entry name" value="folB"/>
    <property type="match status" value="1"/>
</dbReference>
<dbReference type="PROSITE" id="PS00792">
    <property type="entry name" value="DHPS_1"/>
    <property type="match status" value="1"/>
</dbReference>
<dbReference type="SMART" id="SM00905">
    <property type="entry name" value="FolB"/>
    <property type="match status" value="1"/>
</dbReference>
<evidence type="ECO:0000256" key="7">
    <source>
        <dbReference type="ARBA" id="ARBA00022842"/>
    </source>
</evidence>
<dbReference type="RefSeq" id="WP_342452087.1">
    <property type="nucleotide sequence ID" value="NZ_JAFIDA010000001.1"/>
</dbReference>
<reference evidence="12" key="1">
    <citation type="submission" date="2021-02" db="EMBL/GenBank/DDBJ databases">
        <title>Sequencing the genomes of 1000 actinobacteria strains.</title>
        <authorList>
            <person name="Klenk H.-P."/>
        </authorList>
    </citation>
    <scope>NUCLEOTIDE SEQUENCE</scope>
    <source>
        <strain evidence="12">DSM 22850</strain>
    </source>
</reference>
<proteinExistence type="inferred from homology"/>
<dbReference type="Proteomes" id="UP000675163">
    <property type="component" value="Unassembled WGS sequence"/>
</dbReference>
<dbReference type="PANTHER" id="PTHR20941:SF1">
    <property type="entry name" value="FOLIC ACID SYNTHESIS PROTEIN FOL1"/>
    <property type="match status" value="1"/>
</dbReference>
<evidence type="ECO:0000313" key="12">
    <source>
        <dbReference type="EMBL" id="MBP1325779.1"/>
    </source>
</evidence>
<dbReference type="PANTHER" id="PTHR20941">
    <property type="entry name" value="FOLATE SYNTHESIS PROTEINS"/>
    <property type="match status" value="1"/>
</dbReference>
<dbReference type="NCBIfam" id="TIGR01496">
    <property type="entry name" value="DHPS"/>
    <property type="match status" value="1"/>
</dbReference>
<dbReference type="GO" id="GO:0004156">
    <property type="term" value="F:dihydropteroate synthase activity"/>
    <property type="evidence" value="ECO:0007669"/>
    <property type="project" value="UniProtKB-EC"/>
</dbReference>
<comment type="pathway">
    <text evidence="9">Cofactor biosynthesis; tetrahydrofolate biosynthesis; 2-amino-4-hydroxy-6-hydroxymethyl-7,8-dihydropteridine diphosphate from 7,8-dihydroneopterin triphosphate: step 3/4.</text>
</comment>
<dbReference type="Gene3D" id="3.20.20.20">
    <property type="entry name" value="Dihydropteroate synthase-like"/>
    <property type="match status" value="1"/>
</dbReference>
<dbReference type="GO" id="GO:0046656">
    <property type="term" value="P:folic acid biosynthetic process"/>
    <property type="evidence" value="ECO:0007669"/>
    <property type="project" value="UniProtKB-UniRule"/>
</dbReference>
<dbReference type="AlphaFoldDB" id="A0A940PUZ6"/>
<evidence type="ECO:0000259" key="11">
    <source>
        <dbReference type="PROSITE" id="PS50972"/>
    </source>
</evidence>
<comment type="function">
    <text evidence="9">Catalyzes the conversion of 7,8-dihydroneopterin to 6-hydroxymethyl-7,8-dihydropterin.</text>
</comment>